<evidence type="ECO:0000313" key="2">
    <source>
        <dbReference type="EMBL" id="RPD39863.1"/>
    </source>
</evidence>
<dbReference type="SUPFAM" id="SSF51445">
    <property type="entry name" value="(Trans)glycosidases"/>
    <property type="match status" value="1"/>
</dbReference>
<keyword evidence="3" id="KW-1185">Reference proteome</keyword>
<dbReference type="AlphaFoldDB" id="A0A3N4MWT9"/>
<organism evidence="2 3">
    <name type="scientific">Chitinophaga barathri</name>
    <dbReference type="NCBI Taxonomy" id="1647451"/>
    <lineage>
        <taxon>Bacteria</taxon>
        <taxon>Pseudomonadati</taxon>
        <taxon>Bacteroidota</taxon>
        <taxon>Chitinophagia</taxon>
        <taxon>Chitinophagales</taxon>
        <taxon>Chitinophagaceae</taxon>
        <taxon>Chitinophaga</taxon>
    </lineage>
</organism>
<dbReference type="InterPro" id="IPR013780">
    <property type="entry name" value="Glyco_hydro_b"/>
</dbReference>
<dbReference type="RefSeq" id="WP_120517849.1">
    <property type="nucleotide sequence ID" value="NZ_QXZY01000010.1"/>
</dbReference>
<keyword evidence="1" id="KW-0732">Signal</keyword>
<dbReference type="EMBL" id="RMBX01000009">
    <property type="protein sequence ID" value="RPD39863.1"/>
    <property type="molecule type" value="Genomic_DNA"/>
</dbReference>
<accession>A0A3N4MWT9</accession>
<sequence>MHLKTLALLGLLCCHDGLVMAQTELAPWGNIRGIRINGQLMEFETSLRVATDGWKMVKATGKERQRPKYERDGDRQTVTTAIDQLSFTETLREGKVGSVGVMVKVTALEDVSMEGVYFCISLPAEWYGKATLRGDERAATPLAAGNPGMVEKLTAEAMGRSLVMGFPGFVSPLIKQGKDGRFDIYVPVHTGKLAKGGTARLALTLEASGTVDTLPAKLALSTAEAGRVFDGFGGNFRLQNPATDPQVISYCLDNMRLAWGRVEMPWRFWQVNKTDNPLDSARKGKLHPNVRQAMEMAQRLDKKGMPVILSAWSGPAWAVVGTPRFSPTPEGVWGNPLDETSIQEIYQSIGDYIQFLKEHYGVEISMFSFNESDLGINIRQTGEEHAAFIKGMGAHLKQRGLKTKLLLGDNSDANSWKFIHPAMQDAAALPYIGAVSFHSWRGWDRPTLQHWADAAAKLNLPLIVGEGSIDAQAWGYPQVFEEETYAREEINLYTRLLNICQPASILQWQLTADYSPLAGGGIFGDHSPLRPTQRFWNLKQLASTPAGLKALKATSDKEDISIAALGDRKKGVYAIHLVNNGATRNVSLEGLPSGVRSLKVWVTDKNRGMKEEQAIPVNNGKAVFDLEATTYTTLVFQ</sequence>
<dbReference type="Gene3D" id="2.60.40.1180">
    <property type="entry name" value="Golgi alpha-mannosidase II"/>
    <property type="match status" value="1"/>
</dbReference>
<feature type="signal peptide" evidence="1">
    <location>
        <begin position="1"/>
        <end position="21"/>
    </location>
</feature>
<protein>
    <submittedName>
        <fullName evidence="2">Uncharacterized protein</fullName>
    </submittedName>
</protein>
<reference evidence="3" key="1">
    <citation type="submission" date="2018-11" db="EMBL/GenBank/DDBJ databases">
        <title>Chitinophaga lutea sp.nov., isolate from arsenic contaminated soil.</title>
        <authorList>
            <person name="Zong Y."/>
        </authorList>
    </citation>
    <scope>NUCLEOTIDE SEQUENCE [LARGE SCALE GENOMIC DNA]</scope>
    <source>
        <strain evidence="3">YLT18</strain>
    </source>
</reference>
<dbReference type="InterPro" id="IPR017853">
    <property type="entry name" value="GH"/>
</dbReference>
<feature type="chain" id="PRO_5018333951" evidence="1">
    <location>
        <begin position="22"/>
        <end position="637"/>
    </location>
</feature>
<gene>
    <name evidence="2" type="ORF">EG028_17195</name>
</gene>
<evidence type="ECO:0000256" key="1">
    <source>
        <dbReference type="SAM" id="SignalP"/>
    </source>
</evidence>
<dbReference type="OrthoDB" id="1395472at2"/>
<comment type="caution">
    <text evidence="2">The sequence shown here is derived from an EMBL/GenBank/DDBJ whole genome shotgun (WGS) entry which is preliminary data.</text>
</comment>
<dbReference type="Gene3D" id="3.20.20.80">
    <property type="entry name" value="Glycosidases"/>
    <property type="match status" value="1"/>
</dbReference>
<dbReference type="Proteomes" id="UP000279089">
    <property type="component" value="Unassembled WGS sequence"/>
</dbReference>
<evidence type="ECO:0000313" key="3">
    <source>
        <dbReference type="Proteomes" id="UP000279089"/>
    </source>
</evidence>
<name>A0A3N4MWT9_9BACT</name>
<proteinExistence type="predicted"/>